<evidence type="ECO:0000256" key="1">
    <source>
        <dbReference type="ARBA" id="ARBA00010641"/>
    </source>
</evidence>
<dbReference type="NCBIfam" id="TIGR02937">
    <property type="entry name" value="sigma70-ECF"/>
    <property type="match status" value="1"/>
</dbReference>
<protein>
    <submittedName>
        <fullName evidence="8">Sigma-70 family RNA polymerase sigma factor</fullName>
    </submittedName>
</protein>
<evidence type="ECO:0000256" key="5">
    <source>
        <dbReference type="ARBA" id="ARBA00023163"/>
    </source>
</evidence>
<evidence type="ECO:0000256" key="2">
    <source>
        <dbReference type="ARBA" id="ARBA00023015"/>
    </source>
</evidence>
<evidence type="ECO:0000256" key="4">
    <source>
        <dbReference type="ARBA" id="ARBA00023125"/>
    </source>
</evidence>
<accession>A0ABW6GLU5</accession>
<dbReference type="RefSeq" id="WP_380315431.1">
    <property type="nucleotide sequence ID" value="NZ_JBHYPW010000001.1"/>
</dbReference>
<name>A0ABW6GLU5_9ACTN</name>
<dbReference type="InterPro" id="IPR013324">
    <property type="entry name" value="RNA_pol_sigma_r3/r4-like"/>
</dbReference>
<dbReference type="Proteomes" id="UP001599542">
    <property type="component" value="Unassembled WGS sequence"/>
</dbReference>
<proteinExistence type="inferred from homology"/>
<dbReference type="InterPro" id="IPR014284">
    <property type="entry name" value="RNA_pol_sigma-70_dom"/>
</dbReference>
<evidence type="ECO:0000259" key="7">
    <source>
        <dbReference type="Pfam" id="PF04545"/>
    </source>
</evidence>
<keyword evidence="9" id="KW-1185">Reference proteome</keyword>
<dbReference type="CDD" id="cd06171">
    <property type="entry name" value="Sigma70_r4"/>
    <property type="match status" value="1"/>
</dbReference>
<comment type="caution">
    <text evidence="8">The sequence shown here is derived from an EMBL/GenBank/DDBJ whole genome shotgun (WGS) entry which is preliminary data.</text>
</comment>
<dbReference type="Gene3D" id="1.10.1740.10">
    <property type="match status" value="1"/>
</dbReference>
<dbReference type="Pfam" id="PF04542">
    <property type="entry name" value="Sigma70_r2"/>
    <property type="match status" value="1"/>
</dbReference>
<dbReference type="SUPFAM" id="SSF88659">
    <property type="entry name" value="Sigma3 and sigma4 domains of RNA polymerase sigma factors"/>
    <property type="match status" value="1"/>
</dbReference>
<keyword evidence="3" id="KW-0731">Sigma factor</keyword>
<dbReference type="Gene3D" id="1.10.10.10">
    <property type="entry name" value="Winged helix-like DNA-binding domain superfamily/Winged helix DNA-binding domain"/>
    <property type="match status" value="1"/>
</dbReference>
<gene>
    <name evidence="8" type="ORF">ACFW6T_16540</name>
</gene>
<sequence length="170" mass="19429">MEWHDVASELLRVRGEALKRYGYLLCGDREEADDLVQEAIVRVFSQARRSWEVGSAERYVRRVMLNRYLDQYRWRARWTRLLPRLVSPNTADDFSAASGERLDVVGALDVLSPRQRACAVLRFYEDLPITEVAERLGCGTGTVKRYLSEAVARLGEVLVLDQAEGENDHG</sequence>
<evidence type="ECO:0000256" key="3">
    <source>
        <dbReference type="ARBA" id="ARBA00023082"/>
    </source>
</evidence>
<dbReference type="InterPro" id="IPR036388">
    <property type="entry name" value="WH-like_DNA-bd_sf"/>
</dbReference>
<keyword evidence="5" id="KW-0804">Transcription</keyword>
<feature type="domain" description="RNA polymerase sigma-70 region 4" evidence="7">
    <location>
        <begin position="107"/>
        <end position="154"/>
    </location>
</feature>
<dbReference type="EMBL" id="JBHYPX010000030">
    <property type="protein sequence ID" value="MFE1353589.1"/>
    <property type="molecule type" value="Genomic_DNA"/>
</dbReference>
<evidence type="ECO:0000259" key="6">
    <source>
        <dbReference type="Pfam" id="PF04542"/>
    </source>
</evidence>
<evidence type="ECO:0000313" key="9">
    <source>
        <dbReference type="Proteomes" id="UP001599542"/>
    </source>
</evidence>
<comment type="similarity">
    <text evidence="1">Belongs to the sigma-70 factor family. ECF subfamily.</text>
</comment>
<feature type="domain" description="RNA polymerase sigma-70 region 2" evidence="6">
    <location>
        <begin position="17"/>
        <end position="76"/>
    </location>
</feature>
<keyword evidence="4" id="KW-0238">DNA-binding</keyword>
<dbReference type="PANTHER" id="PTHR43133">
    <property type="entry name" value="RNA POLYMERASE ECF-TYPE SIGMA FACTO"/>
    <property type="match status" value="1"/>
</dbReference>
<dbReference type="InterPro" id="IPR007627">
    <property type="entry name" value="RNA_pol_sigma70_r2"/>
</dbReference>
<dbReference type="InterPro" id="IPR013325">
    <property type="entry name" value="RNA_pol_sigma_r2"/>
</dbReference>
<reference evidence="8 9" key="1">
    <citation type="submission" date="2024-09" db="EMBL/GenBank/DDBJ databases">
        <title>The Natural Products Discovery Center: Release of the First 8490 Sequenced Strains for Exploring Actinobacteria Biosynthetic Diversity.</title>
        <authorList>
            <person name="Kalkreuter E."/>
            <person name="Kautsar S.A."/>
            <person name="Yang D."/>
            <person name="Bader C.D."/>
            <person name="Teijaro C.N."/>
            <person name="Fluegel L."/>
            <person name="Davis C.M."/>
            <person name="Simpson J.R."/>
            <person name="Lauterbach L."/>
            <person name="Steele A.D."/>
            <person name="Gui C."/>
            <person name="Meng S."/>
            <person name="Li G."/>
            <person name="Viehrig K."/>
            <person name="Ye F."/>
            <person name="Su P."/>
            <person name="Kiefer A.F."/>
            <person name="Nichols A."/>
            <person name="Cepeda A.J."/>
            <person name="Yan W."/>
            <person name="Fan B."/>
            <person name="Jiang Y."/>
            <person name="Adhikari A."/>
            <person name="Zheng C.-J."/>
            <person name="Schuster L."/>
            <person name="Cowan T.M."/>
            <person name="Smanski M.J."/>
            <person name="Chevrette M.G."/>
            <person name="De Carvalho L.P.S."/>
            <person name="Shen B."/>
        </authorList>
    </citation>
    <scope>NUCLEOTIDE SEQUENCE [LARGE SCALE GENOMIC DNA]</scope>
    <source>
        <strain evidence="8 9">NPDC058753</strain>
    </source>
</reference>
<dbReference type="InterPro" id="IPR039425">
    <property type="entry name" value="RNA_pol_sigma-70-like"/>
</dbReference>
<organism evidence="8 9">
    <name type="scientific">Kitasatospora phosalacinea</name>
    <dbReference type="NCBI Taxonomy" id="2065"/>
    <lineage>
        <taxon>Bacteria</taxon>
        <taxon>Bacillati</taxon>
        <taxon>Actinomycetota</taxon>
        <taxon>Actinomycetes</taxon>
        <taxon>Kitasatosporales</taxon>
        <taxon>Streptomycetaceae</taxon>
        <taxon>Kitasatospora</taxon>
    </lineage>
</organism>
<dbReference type="InterPro" id="IPR007630">
    <property type="entry name" value="RNA_pol_sigma70_r4"/>
</dbReference>
<evidence type="ECO:0000313" key="8">
    <source>
        <dbReference type="EMBL" id="MFE1353589.1"/>
    </source>
</evidence>
<keyword evidence="2" id="KW-0805">Transcription regulation</keyword>
<dbReference type="SUPFAM" id="SSF88946">
    <property type="entry name" value="Sigma2 domain of RNA polymerase sigma factors"/>
    <property type="match status" value="1"/>
</dbReference>
<dbReference type="Pfam" id="PF04545">
    <property type="entry name" value="Sigma70_r4"/>
    <property type="match status" value="1"/>
</dbReference>
<dbReference type="PANTHER" id="PTHR43133:SF50">
    <property type="entry name" value="ECF RNA POLYMERASE SIGMA FACTOR SIGM"/>
    <property type="match status" value="1"/>
</dbReference>